<feature type="region of interest" description="Disordered" evidence="1">
    <location>
        <begin position="41"/>
        <end position="69"/>
    </location>
</feature>
<dbReference type="Proteomes" id="UP001497516">
    <property type="component" value="Chromosome 1"/>
</dbReference>
<evidence type="ECO:0000313" key="2">
    <source>
        <dbReference type="EMBL" id="CAL1355794.1"/>
    </source>
</evidence>
<dbReference type="AlphaFoldDB" id="A0AAV2CGY0"/>
<evidence type="ECO:0000256" key="1">
    <source>
        <dbReference type="SAM" id="MobiDB-lite"/>
    </source>
</evidence>
<protein>
    <submittedName>
        <fullName evidence="2">Uncharacterized protein</fullName>
    </submittedName>
</protein>
<dbReference type="EMBL" id="OZ034813">
    <property type="protein sequence ID" value="CAL1355794.1"/>
    <property type="molecule type" value="Genomic_DNA"/>
</dbReference>
<sequence length="96" mass="11051">MEMPSLRRIYNVVDDDPAPRQEVFAYVEDLIEKKCPGLVERGPTTPKEEKPCVVGKRSSRGEKRVSNDRMKSELGVKLRHPNYRSGLLRITEQLIL</sequence>
<accession>A0AAV2CGY0</accession>
<organism evidence="2 3">
    <name type="scientific">Linum trigynum</name>
    <dbReference type="NCBI Taxonomy" id="586398"/>
    <lineage>
        <taxon>Eukaryota</taxon>
        <taxon>Viridiplantae</taxon>
        <taxon>Streptophyta</taxon>
        <taxon>Embryophyta</taxon>
        <taxon>Tracheophyta</taxon>
        <taxon>Spermatophyta</taxon>
        <taxon>Magnoliopsida</taxon>
        <taxon>eudicotyledons</taxon>
        <taxon>Gunneridae</taxon>
        <taxon>Pentapetalae</taxon>
        <taxon>rosids</taxon>
        <taxon>fabids</taxon>
        <taxon>Malpighiales</taxon>
        <taxon>Linaceae</taxon>
        <taxon>Linum</taxon>
    </lineage>
</organism>
<dbReference type="Gene3D" id="3.40.50.720">
    <property type="entry name" value="NAD(P)-binding Rossmann-like Domain"/>
    <property type="match status" value="1"/>
</dbReference>
<feature type="compositionally biased region" description="Basic and acidic residues" evidence="1">
    <location>
        <begin position="59"/>
        <end position="69"/>
    </location>
</feature>
<evidence type="ECO:0000313" key="3">
    <source>
        <dbReference type="Proteomes" id="UP001497516"/>
    </source>
</evidence>
<keyword evidence="3" id="KW-1185">Reference proteome</keyword>
<proteinExistence type="predicted"/>
<reference evidence="2 3" key="1">
    <citation type="submission" date="2024-04" db="EMBL/GenBank/DDBJ databases">
        <authorList>
            <person name="Fracassetti M."/>
        </authorList>
    </citation>
    <scope>NUCLEOTIDE SEQUENCE [LARGE SCALE GENOMIC DNA]</scope>
</reference>
<name>A0AAV2CGY0_9ROSI</name>
<gene>
    <name evidence="2" type="ORF">LTRI10_LOCUS3529</name>
</gene>